<protein>
    <submittedName>
        <fullName evidence="1">Amidohydrolase family protein</fullName>
    </submittedName>
</protein>
<reference evidence="1" key="1">
    <citation type="submission" date="2023-04" db="EMBL/GenBank/DDBJ databases">
        <title>Complete genome sequence of Temperatibacter marinus.</title>
        <authorList>
            <person name="Rong J.-C."/>
            <person name="Yi M.-L."/>
            <person name="Zhao Q."/>
        </authorList>
    </citation>
    <scope>NUCLEOTIDE SEQUENCE</scope>
    <source>
        <strain evidence="1">NBRC 110045</strain>
    </source>
</reference>
<keyword evidence="2" id="KW-1185">Reference proteome</keyword>
<evidence type="ECO:0000313" key="1">
    <source>
        <dbReference type="EMBL" id="WND01751.1"/>
    </source>
</evidence>
<dbReference type="EMBL" id="CP123872">
    <property type="protein sequence ID" value="WND01751.1"/>
    <property type="molecule type" value="Genomic_DNA"/>
</dbReference>
<dbReference type="GO" id="GO:0016810">
    <property type="term" value="F:hydrolase activity, acting on carbon-nitrogen (but not peptide) bonds"/>
    <property type="evidence" value="ECO:0007669"/>
    <property type="project" value="InterPro"/>
</dbReference>
<evidence type="ECO:0000313" key="2">
    <source>
        <dbReference type="Proteomes" id="UP001268683"/>
    </source>
</evidence>
<dbReference type="SUPFAM" id="SSF51338">
    <property type="entry name" value="Composite domain of metallo-dependent hydrolases"/>
    <property type="match status" value="1"/>
</dbReference>
<proteinExistence type="predicted"/>
<dbReference type="Proteomes" id="UP001268683">
    <property type="component" value="Chromosome"/>
</dbReference>
<name>A0AA52EGQ1_9PROT</name>
<organism evidence="1 2">
    <name type="scientific">Temperatibacter marinus</name>
    <dbReference type="NCBI Taxonomy" id="1456591"/>
    <lineage>
        <taxon>Bacteria</taxon>
        <taxon>Pseudomonadati</taxon>
        <taxon>Pseudomonadota</taxon>
        <taxon>Alphaproteobacteria</taxon>
        <taxon>Kordiimonadales</taxon>
        <taxon>Temperatibacteraceae</taxon>
        <taxon>Temperatibacter</taxon>
    </lineage>
</organism>
<accession>A0AA52EGQ1</accession>
<dbReference type="Gene3D" id="2.30.40.10">
    <property type="entry name" value="Urease, subunit C, domain 1"/>
    <property type="match status" value="1"/>
</dbReference>
<dbReference type="InterPro" id="IPR050378">
    <property type="entry name" value="Metallo-dep_Hydrolases_sf"/>
</dbReference>
<dbReference type="RefSeq" id="WP_310797580.1">
    <property type="nucleotide sequence ID" value="NZ_CP123872.1"/>
</dbReference>
<gene>
    <name evidence="1" type="ORF">QGN29_09315</name>
</gene>
<sequence>MLKTSIIGLFILSIVSVPFLQDNDGFDVLLKGGSVYTGASTVAQNLSIGIRGDKIVYLGRNQNLKAKKVIDASGLIVAPGFIDPHTHALQGYRGEVAHRNISFMTQGVTTLFAGNDGGGPVQTGVILDQMERQGLGTNMALFLGHGALRRTVLGMEDRAPTDVDIAQMKSIAEKAFYEGAVGLSAGLFYAPGSFSETKEVIEIAKIAASHGRIYDVHLRDESNYSIGLLQSVEETLEIGRKANIPVHIAHIKALGVDVWGQSVNVIEMIEQAQSQGVIVSADQYPWSASGTRVSNALLPRWSLAGGQVKRDARLKNDKLLARIKLEMAENLRRRGGKQSILLTGGADKWIGQYLGDYASTIGMTPVDAAVSIILEGDASIASFNMTEEDIQNFMQKEWVVTSSDGGRGHPRKFASFPRKYERYVLGKTITLGQFIRNSSYKTAKIFGLKGRGELAVGAYADILVFNPETYRPQATFSNNTRLSVGVDYLLINGLLAIEDGKVMPVNAGKPLREFYRLN</sequence>
<dbReference type="InterPro" id="IPR011059">
    <property type="entry name" value="Metal-dep_hydrolase_composite"/>
</dbReference>
<dbReference type="AlphaFoldDB" id="A0AA52EGQ1"/>
<dbReference type="KEGG" id="tmk:QGN29_09315"/>
<dbReference type="PANTHER" id="PTHR11647">
    <property type="entry name" value="HYDRANTOINASE/DIHYDROPYRIMIDINASE FAMILY MEMBER"/>
    <property type="match status" value="1"/>
</dbReference>
<dbReference type="Gene3D" id="3.20.20.140">
    <property type="entry name" value="Metal-dependent hydrolases"/>
    <property type="match status" value="2"/>
</dbReference>
<dbReference type="PANTHER" id="PTHR11647:SF1">
    <property type="entry name" value="COLLAPSIN RESPONSE MEDIATOR PROTEIN"/>
    <property type="match status" value="1"/>
</dbReference>
<dbReference type="InterPro" id="IPR032466">
    <property type="entry name" value="Metal_Hydrolase"/>
</dbReference>
<dbReference type="SUPFAM" id="SSF51556">
    <property type="entry name" value="Metallo-dependent hydrolases"/>
    <property type="match status" value="1"/>
</dbReference>